<keyword evidence="3" id="KW-1185">Reference proteome</keyword>
<evidence type="ECO:0000313" key="3">
    <source>
        <dbReference type="Proteomes" id="UP001059596"/>
    </source>
</evidence>
<comment type="caution">
    <text evidence="2">The sequence shown here is derived from an EMBL/GenBank/DDBJ whole genome shotgun (WGS) entry which is preliminary data.</text>
</comment>
<accession>A0A9Q0BSL0</accession>
<dbReference type="EMBL" id="JAMKOV010000002">
    <property type="protein sequence ID" value="KAI8042651.1"/>
    <property type="molecule type" value="Genomic_DNA"/>
</dbReference>
<sequence length="62" mass="6895">MSHRTLRTQRSGMEPTESHSVESGLAISNHFSRVSSIVHRPPSAAVAMLLSFPRRNLIPKID</sequence>
<organism evidence="2 3">
    <name type="scientific">Drosophila gunungcola</name>
    <name type="common">fruit fly</name>
    <dbReference type="NCBI Taxonomy" id="103775"/>
    <lineage>
        <taxon>Eukaryota</taxon>
        <taxon>Metazoa</taxon>
        <taxon>Ecdysozoa</taxon>
        <taxon>Arthropoda</taxon>
        <taxon>Hexapoda</taxon>
        <taxon>Insecta</taxon>
        <taxon>Pterygota</taxon>
        <taxon>Neoptera</taxon>
        <taxon>Endopterygota</taxon>
        <taxon>Diptera</taxon>
        <taxon>Brachycera</taxon>
        <taxon>Muscomorpha</taxon>
        <taxon>Ephydroidea</taxon>
        <taxon>Drosophilidae</taxon>
        <taxon>Drosophila</taxon>
        <taxon>Sophophora</taxon>
    </lineage>
</organism>
<evidence type="ECO:0000256" key="1">
    <source>
        <dbReference type="SAM" id="MobiDB-lite"/>
    </source>
</evidence>
<proteinExistence type="predicted"/>
<gene>
    <name evidence="2" type="ORF">M5D96_003967</name>
</gene>
<feature type="region of interest" description="Disordered" evidence="1">
    <location>
        <begin position="1"/>
        <end position="22"/>
    </location>
</feature>
<protein>
    <submittedName>
        <fullName evidence="2">Uncharacterized protein</fullName>
    </submittedName>
</protein>
<dbReference type="AlphaFoldDB" id="A0A9Q0BSL0"/>
<name>A0A9Q0BSL0_9MUSC</name>
<evidence type="ECO:0000313" key="2">
    <source>
        <dbReference type="EMBL" id="KAI8042651.1"/>
    </source>
</evidence>
<dbReference type="Proteomes" id="UP001059596">
    <property type="component" value="Unassembled WGS sequence"/>
</dbReference>
<reference evidence="2" key="1">
    <citation type="journal article" date="2023" name="Genome Biol. Evol.">
        <title>Long-read-based Genome Assembly of Drosophila gunungcola Reveals Fewer Chemosensory Genes in Flower-breeding Species.</title>
        <authorList>
            <person name="Negi A."/>
            <person name="Liao B.Y."/>
            <person name="Yeh S.D."/>
        </authorList>
    </citation>
    <scope>NUCLEOTIDE SEQUENCE</scope>
    <source>
        <strain evidence="2">Sukarami</strain>
    </source>
</reference>